<sequence>MTSELISKEKSIKITIFSSVMVLFFLFFPYLSGSKSVNLANPYYATALIVLPLVILISLGMLIRVKRRN</sequence>
<accession>A0A7D5GIJ4</accession>
<organism evidence="2 3">
    <name type="scientific">Natrinema halophilum</name>
    <dbReference type="NCBI Taxonomy" id="1699371"/>
    <lineage>
        <taxon>Archaea</taxon>
        <taxon>Methanobacteriati</taxon>
        <taxon>Methanobacteriota</taxon>
        <taxon>Stenosarchaea group</taxon>
        <taxon>Halobacteria</taxon>
        <taxon>Halobacteriales</taxon>
        <taxon>Natrialbaceae</taxon>
        <taxon>Natrinema</taxon>
    </lineage>
</organism>
<evidence type="ECO:0000313" key="3">
    <source>
        <dbReference type="Proteomes" id="UP000509241"/>
    </source>
</evidence>
<dbReference type="Proteomes" id="UP000509241">
    <property type="component" value="Chromosome"/>
</dbReference>
<keyword evidence="1" id="KW-0812">Transmembrane</keyword>
<gene>
    <name evidence="2" type="ORF">HYG82_13770</name>
</gene>
<keyword evidence="3" id="KW-1185">Reference proteome</keyword>
<protein>
    <submittedName>
        <fullName evidence="2">Uncharacterized protein</fullName>
    </submittedName>
</protein>
<keyword evidence="1" id="KW-0472">Membrane</keyword>
<feature type="transmembrane region" description="Helical" evidence="1">
    <location>
        <begin position="43"/>
        <end position="63"/>
    </location>
</feature>
<dbReference type="EMBL" id="CP058601">
    <property type="protein sequence ID" value="QLG49848.1"/>
    <property type="molecule type" value="Genomic_DNA"/>
</dbReference>
<dbReference type="RefSeq" id="WP_179261788.1">
    <property type="nucleotide sequence ID" value="NZ_CP058601.1"/>
</dbReference>
<name>A0A7D5GIJ4_9EURY</name>
<dbReference type="KEGG" id="haly:HYG82_13770"/>
<feature type="transmembrane region" description="Helical" evidence="1">
    <location>
        <begin position="12"/>
        <end position="31"/>
    </location>
</feature>
<evidence type="ECO:0000313" key="2">
    <source>
        <dbReference type="EMBL" id="QLG49848.1"/>
    </source>
</evidence>
<dbReference type="AlphaFoldDB" id="A0A7D5GIJ4"/>
<proteinExistence type="predicted"/>
<reference evidence="2 3" key="1">
    <citation type="submission" date="2020-07" db="EMBL/GenBank/DDBJ databases">
        <authorList>
            <person name="Cui H."/>
        </authorList>
    </citation>
    <scope>NUCLEOTIDE SEQUENCE [LARGE SCALE GENOMIC DNA]</scope>
    <source>
        <strain evidence="2 3">YPL8</strain>
    </source>
</reference>
<keyword evidence="1" id="KW-1133">Transmembrane helix</keyword>
<dbReference type="GeneID" id="56034379"/>
<evidence type="ECO:0000256" key="1">
    <source>
        <dbReference type="SAM" id="Phobius"/>
    </source>
</evidence>